<feature type="region of interest" description="Disordered" evidence="10">
    <location>
        <begin position="783"/>
        <end position="841"/>
    </location>
</feature>
<accession>A0A383VS97</accession>
<dbReference type="PROSITE" id="PS50011">
    <property type="entry name" value="PROTEIN_KINASE_DOM"/>
    <property type="match status" value="1"/>
</dbReference>
<dbReference type="PROSITE" id="PS00107">
    <property type="entry name" value="PROTEIN_KINASE_ATP"/>
    <property type="match status" value="1"/>
</dbReference>
<keyword evidence="6 9" id="KW-0067">ATP-binding</keyword>
<evidence type="ECO:0000256" key="5">
    <source>
        <dbReference type="ARBA" id="ARBA00022777"/>
    </source>
</evidence>
<evidence type="ECO:0000256" key="7">
    <source>
        <dbReference type="ARBA" id="ARBA00047899"/>
    </source>
</evidence>
<feature type="compositionally biased region" description="Low complexity" evidence="10">
    <location>
        <begin position="356"/>
        <end position="375"/>
    </location>
</feature>
<feature type="compositionally biased region" description="Basic and acidic residues" evidence="10">
    <location>
        <begin position="548"/>
        <end position="561"/>
    </location>
</feature>
<dbReference type="GO" id="GO:0004674">
    <property type="term" value="F:protein serine/threonine kinase activity"/>
    <property type="evidence" value="ECO:0007669"/>
    <property type="project" value="UniProtKB-KW"/>
</dbReference>
<comment type="catalytic activity">
    <reaction evidence="7">
        <text>L-threonyl-[protein] + ATP = O-phospho-L-threonyl-[protein] + ADP + H(+)</text>
        <dbReference type="Rhea" id="RHEA:46608"/>
        <dbReference type="Rhea" id="RHEA-COMP:11060"/>
        <dbReference type="Rhea" id="RHEA-COMP:11605"/>
        <dbReference type="ChEBI" id="CHEBI:15378"/>
        <dbReference type="ChEBI" id="CHEBI:30013"/>
        <dbReference type="ChEBI" id="CHEBI:30616"/>
        <dbReference type="ChEBI" id="CHEBI:61977"/>
        <dbReference type="ChEBI" id="CHEBI:456216"/>
        <dbReference type="EC" id="2.7.11.1"/>
    </reaction>
</comment>
<dbReference type="InterPro" id="IPR000719">
    <property type="entry name" value="Prot_kinase_dom"/>
</dbReference>
<keyword evidence="5" id="KW-0418">Kinase</keyword>
<evidence type="ECO:0000256" key="10">
    <source>
        <dbReference type="SAM" id="MobiDB-lite"/>
    </source>
</evidence>
<dbReference type="SMART" id="SM00220">
    <property type="entry name" value="S_TKc"/>
    <property type="match status" value="1"/>
</dbReference>
<dbReference type="InterPro" id="IPR017441">
    <property type="entry name" value="Protein_kinase_ATP_BS"/>
</dbReference>
<feature type="compositionally biased region" description="Low complexity" evidence="10">
    <location>
        <begin position="604"/>
        <end position="620"/>
    </location>
</feature>
<dbReference type="FunFam" id="1.10.510.10:FF:000172">
    <property type="entry name" value="serine/threonine-protein kinase Nek1 isoform X1"/>
    <property type="match status" value="1"/>
</dbReference>
<dbReference type="Gene3D" id="1.10.510.10">
    <property type="entry name" value="Transferase(Phosphotransferase) domain 1"/>
    <property type="match status" value="1"/>
</dbReference>
<evidence type="ECO:0000256" key="9">
    <source>
        <dbReference type="PROSITE-ProRule" id="PRU10141"/>
    </source>
</evidence>
<gene>
    <name evidence="12" type="ORF">BQ4739_LOCUS7994</name>
</gene>
<feature type="compositionally biased region" description="Low complexity" evidence="10">
    <location>
        <begin position="466"/>
        <end position="476"/>
    </location>
</feature>
<dbReference type="STRING" id="3088.A0A383VS97"/>
<keyword evidence="4 9" id="KW-0547">Nucleotide-binding</keyword>
<dbReference type="FunFam" id="3.30.200.20:FF:000631">
    <property type="entry name" value="Serine/threonine-protein kinase NEK"/>
    <property type="match status" value="1"/>
</dbReference>
<feature type="compositionally biased region" description="Low complexity" evidence="10">
    <location>
        <begin position="783"/>
        <end position="822"/>
    </location>
</feature>
<dbReference type="EC" id="2.7.11.1" evidence="1"/>
<feature type="compositionally biased region" description="Low complexity" evidence="10">
    <location>
        <begin position="483"/>
        <end position="495"/>
    </location>
</feature>
<feature type="compositionally biased region" description="Low complexity" evidence="10">
    <location>
        <begin position="910"/>
        <end position="947"/>
    </location>
</feature>
<dbReference type="InterPro" id="IPR011009">
    <property type="entry name" value="Kinase-like_dom_sf"/>
</dbReference>
<evidence type="ECO:0000256" key="2">
    <source>
        <dbReference type="ARBA" id="ARBA00022527"/>
    </source>
</evidence>
<feature type="compositionally biased region" description="Low complexity" evidence="10">
    <location>
        <begin position="512"/>
        <end position="529"/>
    </location>
</feature>
<dbReference type="Pfam" id="PF00069">
    <property type="entry name" value="Pkinase"/>
    <property type="match status" value="1"/>
</dbReference>
<keyword evidence="3" id="KW-0808">Transferase</keyword>
<dbReference type="Proteomes" id="UP000256970">
    <property type="component" value="Unassembled WGS sequence"/>
</dbReference>
<name>A0A383VS97_TETOB</name>
<feature type="compositionally biased region" description="Gly residues" evidence="10">
    <location>
        <begin position="981"/>
        <end position="992"/>
    </location>
</feature>
<dbReference type="PROSITE" id="PS00108">
    <property type="entry name" value="PROTEIN_KINASE_ST"/>
    <property type="match status" value="1"/>
</dbReference>
<feature type="compositionally biased region" description="Basic and acidic residues" evidence="10">
    <location>
        <begin position="496"/>
        <end position="511"/>
    </location>
</feature>
<sequence length="1108" mass="118285">MENYSKGKLLGKGSFGSAWLCTSKLDAKNYVIKEVDISRMPRAERESAEQEAKLLLALKHPNIVRCKECFTSGSKLCIVMDWCSEGDLYSILQKRKGQLLPEDTVLDWFVQICLGLKHVHDRKILHRDLKSQNIFVSSGGLLKLGDFGVSKVLGSTAALASTAVGTPYYLSPEICQNRKYNQKSDMWSLGCVLYEMTAMRQAFEAPNMRALITKIIRGAYSPLPPSRSPELRGLIASLLVLDARKRPSINEVLAAPLLRARIARFLDQTLQVHEFSHTIIHGRPQPGQLVVALQPGGSSSAEAGAGSTPDKADAGGAAAAGGGAGRIRLSAPPAVGLPVRLSAVPPKPAVPRLSGPALRQQPAAPAAAARANLRSPSREQLLQGPAAGGLPAKIPGRAPSPSAAAAAAGQQQQQQQRSPLPPPKLSPRGDGLGVAGVKLPSPRGDRPPSGAAAVKLPSPRGDRQSPAAPAAAAAVDAARERAQQLQQERLALQKQAEGRRAAEAEAARKAAELAFQQRQAAAAAAAAEFARMRADDQQRAAAAAAARADAERRKNDARQQEQQRQQAQAQARQQAAESEAAARRAAEEARARAAVQRQADEAARANARAAAEAQKRMAAAEAREREREQMHQAMQQQRQEFLDRQRAAAANRRRAEDELSAGQQVPAAAAAGEVPVHVAPARQRRQRPAWDSGNDESAAVDGYDPPAVQQQPSHRAARPTSAEQQQQQQQQQQQPPVGGRRAAAAGDELSAEQRRQVWEDMRAAALRNKQQLLAAQGPGLAAFLGAEDSQQQDEQQQQQPLRQAVPDPEQQQRQQYNRQPSRGRPSIDHSRDEADVADAAGLSPLERRLARLQAEQAARDAQLREWQRQHWQDVKAAAARNRQQVMGELGIGKQQQQQPSAADVINTEDPQQQAGNQQAVPAGPAAAAAAPALQAGGNEAQESAAAEQEAEEEFAAMMADMQHLVLAAEHGAAGDAAAAGGDEGGGGSGGGVSRETSEDYADEDANSTQAMVVAGRFLLDGQPVSLPVGEGDSLAARVEALRLLLEEALGTGPFLSVYRRMESLAPGDDREAVSGQLLGLLGHDKLGYLSLVHQLIVAEERIHVEQMV</sequence>
<evidence type="ECO:0000256" key="1">
    <source>
        <dbReference type="ARBA" id="ARBA00012513"/>
    </source>
</evidence>
<keyword evidence="2" id="KW-0723">Serine/threonine-protein kinase</keyword>
<dbReference type="InterPro" id="IPR051131">
    <property type="entry name" value="NEK_Ser/Thr_kinase_NIMA"/>
</dbReference>
<evidence type="ECO:0000313" key="12">
    <source>
        <dbReference type="EMBL" id="SZX67614.1"/>
    </source>
</evidence>
<feature type="region of interest" description="Disordered" evidence="10">
    <location>
        <begin position="909"/>
        <end position="950"/>
    </location>
</feature>
<keyword evidence="13" id="KW-1185">Reference proteome</keyword>
<comment type="catalytic activity">
    <reaction evidence="8">
        <text>L-seryl-[protein] + ATP = O-phospho-L-seryl-[protein] + ADP + H(+)</text>
        <dbReference type="Rhea" id="RHEA:17989"/>
        <dbReference type="Rhea" id="RHEA-COMP:9863"/>
        <dbReference type="Rhea" id="RHEA-COMP:11604"/>
        <dbReference type="ChEBI" id="CHEBI:15378"/>
        <dbReference type="ChEBI" id="CHEBI:29999"/>
        <dbReference type="ChEBI" id="CHEBI:30616"/>
        <dbReference type="ChEBI" id="CHEBI:83421"/>
        <dbReference type="ChEBI" id="CHEBI:456216"/>
        <dbReference type="EC" id="2.7.11.1"/>
    </reaction>
</comment>
<feature type="region of interest" description="Disordered" evidence="10">
    <location>
        <begin position="290"/>
        <end position="322"/>
    </location>
</feature>
<feature type="compositionally biased region" description="Low complexity" evidence="10">
    <location>
        <begin position="661"/>
        <end position="681"/>
    </location>
</feature>
<dbReference type="Gene3D" id="3.30.200.20">
    <property type="entry name" value="Phosphorylase Kinase, domain 1"/>
    <property type="match status" value="1"/>
</dbReference>
<dbReference type="AlphaFoldDB" id="A0A383VS97"/>
<feature type="compositionally biased region" description="Low complexity" evidence="10">
    <location>
        <begin position="296"/>
        <end position="307"/>
    </location>
</feature>
<evidence type="ECO:0000256" key="3">
    <source>
        <dbReference type="ARBA" id="ARBA00022679"/>
    </source>
</evidence>
<feature type="compositionally biased region" description="Low complexity" evidence="10">
    <location>
        <begin position="562"/>
        <end position="579"/>
    </location>
</feature>
<proteinExistence type="predicted"/>
<evidence type="ECO:0000256" key="8">
    <source>
        <dbReference type="ARBA" id="ARBA00048679"/>
    </source>
</evidence>
<feature type="compositionally biased region" description="Basic and acidic residues" evidence="10">
    <location>
        <begin position="825"/>
        <end position="834"/>
    </location>
</feature>
<dbReference type="SUPFAM" id="SSF56112">
    <property type="entry name" value="Protein kinase-like (PK-like)"/>
    <property type="match status" value="1"/>
</dbReference>
<feature type="region of interest" description="Disordered" evidence="10">
    <location>
        <begin position="352"/>
        <end position="755"/>
    </location>
</feature>
<feature type="region of interest" description="Disordered" evidence="10">
    <location>
        <begin position="975"/>
        <end position="1004"/>
    </location>
</feature>
<evidence type="ECO:0000256" key="4">
    <source>
        <dbReference type="ARBA" id="ARBA00022741"/>
    </source>
</evidence>
<feature type="compositionally biased region" description="Basic and acidic residues" evidence="10">
    <location>
        <begin position="580"/>
        <end position="591"/>
    </location>
</feature>
<dbReference type="EMBL" id="FNXT01000806">
    <property type="protein sequence ID" value="SZX67614.1"/>
    <property type="molecule type" value="Genomic_DNA"/>
</dbReference>
<reference evidence="12 13" key="1">
    <citation type="submission" date="2016-10" db="EMBL/GenBank/DDBJ databases">
        <authorList>
            <person name="Cai Z."/>
        </authorList>
    </citation>
    <scope>NUCLEOTIDE SEQUENCE [LARGE SCALE GENOMIC DNA]</scope>
</reference>
<feature type="domain" description="Protein kinase" evidence="11">
    <location>
        <begin position="4"/>
        <end position="258"/>
    </location>
</feature>
<organism evidence="12 13">
    <name type="scientific">Tetradesmus obliquus</name>
    <name type="common">Green alga</name>
    <name type="synonym">Acutodesmus obliquus</name>
    <dbReference type="NCBI Taxonomy" id="3088"/>
    <lineage>
        <taxon>Eukaryota</taxon>
        <taxon>Viridiplantae</taxon>
        <taxon>Chlorophyta</taxon>
        <taxon>core chlorophytes</taxon>
        <taxon>Chlorophyceae</taxon>
        <taxon>CS clade</taxon>
        <taxon>Sphaeropleales</taxon>
        <taxon>Scenedesmaceae</taxon>
        <taxon>Tetradesmus</taxon>
    </lineage>
</organism>
<dbReference type="InterPro" id="IPR008271">
    <property type="entry name" value="Ser/Thr_kinase_AS"/>
</dbReference>
<evidence type="ECO:0000313" key="13">
    <source>
        <dbReference type="Proteomes" id="UP000256970"/>
    </source>
</evidence>
<feature type="compositionally biased region" description="Low complexity" evidence="10">
    <location>
        <begin position="395"/>
        <end position="418"/>
    </location>
</feature>
<evidence type="ECO:0000259" key="11">
    <source>
        <dbReference type="PROSITE" id="PS50011"/>
    </source>
</evidence>
<dbReference type="PANTHER" id="PTHR44899">
    <property type="entry name" value="CAMK FAMILY PROTEIN KINASE"/>
    <property type="match status" value="1"/>
</dbReference>
<feature type="compositionally biased region" description="Basic and acidic residues" evidence="10">
    <location>
        <begin position="621"/>
        <end position="630"/>
    </location>
</feature>
<feature type="compositionally biased region" description="Low complexity" evidence="10">
    <location>
        <begin position="724"/>
        <end position="746"/>
    </location>
</feature>
<protein>
    <recommendedName>
        <fullName evidence="1">non-specific serine/threonine protein kinase</fullName>
        <ecNumber evidence="1">2.7.11.1</ecNumber>
    </recommendedName>
</protein>
<feature type="binding site" evidence="9">
    <location>
        <position position="33"/>
    </location>
    <ligand>
        <name>ATP</name>
        <dbReference type="ChEBI" id="CHEBI:30616"/>
    </ligand>
</feature>
<dbReference type="PANTHER" id="PTHR44899:SF3">
    <property type="entry name" value="SERINE_THREONINE-PROTEIN KINASE NEK1"/>
    <property type="match status" value="1"/>
</dbReference>
<dbReference type="GO" id="GO:0005524">
    <property type="term" value="F:ATP binding"/>
    <property type="evidence" value="ECO:0007669"/>
    <property type="project" value="UniProtKB-UniRule"/>
</dbReference>
<evidence type="ECO:0000256" key="6">
    <source>
        <dbReference type="ARBA" id="ARBA00022840"/>
    </source>
</evidence>
<dbReference type="CDD" id="cd08215">
    <property type="entry name" value="STKc_Nek"/>
    <property type="match status" value="1"/>
</dbReference>